<dbReference type="PANTHER" id="PTHR30341:SF0">
    <property type="entry name" value="NA(+)_H(+) ANTIPORTER NHAA"/>
    <property type="match status" value="1"/>
</dbReference>
<gene>
    <name evidence="11" type="primary">nhaA</name>
    <name evidence="12" type="ORF">SAMN05421869_123113</name>
</gene>
<evidence type="ECO:0000256" key="10">
    <source>
        <dbReference type="ARBA" id="ARBA00023201"/>
    </source>
</evidence>
<keyword evidence="9 11" id="KW-0472">Membrane</keyword>
<keyword evidence="4 11" id="KW-1003">Cell membrane</keyword>
<evidence type="ECO:0000313" key="12">
    <source>
        <dbReference type="EMBL" id="SDL21557.1"/>
    </source>
</evidence>
<comment type="similarity">
    <text evidence="11">Belongs to the NhaA Na(+)/H(+) (TC 2.A.33) antiporter family.</text>
</comment>
<evidence type="ECO:0000256" key="11">
    <source>
        <dbReference type="HAMAP-Rule" id="MF_01844"/>
    </source>
</evidence>
<dbReference type="PANTHER" id="PTHR30341">
    <property type="entry name" value="SODIUM ION/PROTON ANTIPORTER NHAA-RELATED"/>
    <property type="match status" value="1"/>
</dbReference>
<feature type="transmembrane region" description="Helical" evidence="11">
    <location>
        <begin position="375"/>
        <end position="393"/>
    </location>
</feature>
<dbReference type="GO" id="GO:0006885">
    <property type="term" value="P:regulation of pH"/>
    <property type="evidence" value="ECO:0007669"/>
    <property type="project" value="UniProtKB-UniRule"/>
</dbReference>
<evidence type="ECO:0000256" key="8">
    <source>
        <dbReference type="ARBA" id="ARBA00023065"/>
    </source>
</evidence>
<dbReference type="GO" id="GO:0005886">
    <property type="term" value="C:plasma membrane"/>
    <property type="evidence" value="ECO:0007669"/>
    <property type="project" value="UniProtKB-SubCell"/>
</dbReference>
<dbReference type="InterPro" id="IPR004670">
    <property type="entry name" value="NhaA"/>
</dbReference>
<keyword evidence="13" id="KW-1185">Reference proteome</keyword>
<feature type="transmembrane region" description="Helical" evidence="11">
    <location>
        <begin position="223"/>
        <end position="248"/>
    </location>
</feature>
<sequence length="399" mass="41450">MPAVFTRMIAALRSDMVSGLLLIGAALVAMIWANSSLAGSYEALRTFAFGPAGLHLRLTVQEWAADGLLTVFFFIVGNELKQELVHGELRDPRRAMLPIVAALGGVAVPAAVFLAVNAGSGGEAARGWGIPMATDIAFALAVLAIVGRRLPTPLRTFLLTLATVDDVCAVIVIAVGYTADLNLAALVMAAAGLAGWAWLQYGRDRAAAGLRSRVTGRLLQGPFAVLIWVLVHGSGVHATVAGVAMGLLMRTRARDGETTSPSHRAEEALRPVSSGLVLPVFALMSAGISLSGAGGFWSSTITWGVLAGLIGGKLIGVFGASWLVARFTSAHLNPQLSWIDIAGLGVLASIGFTISLLFAELSYTSQAHLTQAKGAILLASAVACVLGAVVLGLRNRNRE</sequence>
<feature type="transmembrane region" description="Helical" evidence="11">
    <location>
        <begin position="54"/>
        <end position="76"/>
    </location>
</feature>
<dbReference type="Pfam" id="PF06965">
    <property type="entry name" value="Na_H_antiport_1"/>
    <property type="match status" value="1"/>
</dbReference>
<evidence type="ECO:0000256" key="7">
    <source>
        <dbReference type="ARBA" id="ARBA00023053"/>
    </source>
</evidence>
<dbReference type="Proteomes" id="UP000199202">
    <property type="component" value="Unassembled WGS sequence"/>
</dbReference>
<evidence type="ECO:0000256" key="9">
    <source>
        <dbReference type="ARBA" id="ARBA00023136"/>
    </source>
</evidence>
<evidence type="ECO:0000256" key="4">
    <source>
        <dbReference type="ARBA" id="ARBA00022475"/>
    </source>
</evidence>
<evidence type="ECO:0000256" key="2">
    <source>
        <dbReference type="ARBA" id="ARBA00022448"/>
    </source>
</evidence>
<dbReference type="AlphaFoldDB" id="A0A1G9I8H5"/>
<evidence type="ECO:0000313" key="13">
    <source>
        <dbReference type="Proteomes" id="UP000199202"/>
    </source>
</evidence>
<dbReference type="GO" id="GO:0015385">
    <property type="term" value="F:sodium:proton antiporter activity"/>
    <property type="evidence" value="ECO:0007669"/>
    <property type="project" value="UniProtKB-UniRule"/>
</dbReference>
<reference evidence="12 13" key="1">
    <citation type="submission" date="2016-10" db="EMBL/GenBank/DDBJ databases">
        <authorList>
            <person name="de Groot N.N."/>
        </authorList>
    </citation>
    <scope>NUCLEOTIDE SEQUENCE [LARGE SCALE GENOMIC DNA]</scope>
    <source>
        <strain evidence="12 13">CGMCC 4.6533</strain>
    </source>
</reference>
<feature type="transmembrane region" description="Helical" evidence="11">
    <location>
        <begin position="128"/>
        <end position="146"/>
    </location>
</feature>
<dbReference type="STRING" id="633440.SAMN05421869_123113"/>
<feature type="transmembrane region" description="Helical" evidence="11">
    <location>
        <begin position="97"/>
        <end position="116"/>
    </location>
</feature>
<evidence type="ECO:0000256" key="3">
    <source>
        <dbReference type="ARBA" id="ARBA00022449"/>
    </source>
</evidence>
<dbReference type="NCBIfam" id="TIGR00773">
    <property type="entry name" value="NhaA"/>
    <property type="match status" value="1"/>
</dbReference>
<feature type="transmembrane region" description="Helical" evidence="11">
    <location>
        <begin position="268"/>
        <end position="291"/>
    </location>
</feature>
<feature type="transmembrane region" description="Helical" evidence="11">
    <location>
        <begin position="337"/>
        <end position="363"/>
    </location>
</feature>
<dbReference type="OrthoDB" id="117402at2"/>
<evidence type="ECO:0000256" key="1">
    <source>
        <dbReference type="ARBA" id="ARBA00004429"/>
    </source>
</evidence>
<accession>A0A1G9I8H5</accession>
<evidence type="ECO:0000256" key="6">
    <source>
        <dbReference type="ARBA" id="ARBA00022989"/>
    </source>
</evidence>
<keyword evidence="3 11" id="KW-0050">Antiport</keyword>
<keyword evidence="7 11" id="KW-0915">Sodium</keyword>
<dbReference type="InterPro" id="IPR023171">
    <property type="entry name" value="Na/H_antiporter_dom_sf"/>
</dbReference>
<comment type="subcellular location">
    <subcellularLocation>
        <location evidence="1">Cell inner membrane</location>
        <topology evidence="1">Multi-pass membrane protein</topology>
    </subcellularLocation>
    <subcellularLocation>
        <location evidence="11">Cell membrane</location>
        <topology evidence="11">Multi-pass membrane protein</topology>
    </subcellularLocation>
</comment>
<comment type="function">
    <text evidence="11">Na(+)/H(+) antiporter that extrudes sodium in exchange for external protons.</text>
</comment>
<comment type="caution">
    <text evidence="11">Lacks conserved residue(s) required for the propagation of feature annotation.</text>
</comment>
<keyword evidence="5 11" id="KW-0812">Transmembrane</keyword>
<dbReference type="Gene3D" id="1.20.1530.10">
    <property type="entry name" value="Na+/H+ antiporter like domain"/>
    <property type="match status" value="1"/>
</dbReference>
<keyword evidence="8 11" id="KW-0406">Ion transport</keyword>
<keyword evidence="10 11" id="KW-0739">Sodium transport</keyword>
<proteinExistence type="inferred from homology"/>
<dbReference type="EMBL" id="FNDJ01000023">
    <property type="protein sequence ID" value="SDL21557.1"/>
    <property type="molecule type" value="Genomic_DNA"/>
</dbReference>
<keyword evidence="6 11" id="KW-1133">Transmembrane helix</keyword>
<comment type="catalytic activity">
    <reaction evidence="11">
        <text>Na(+)(in) + 2 H(+)(out) = Na(+)(out) + 2 H(+)(in)</text>
        <dbReference type="Rhea" id="RHEA:29251"/>
        <dbReference type="ChEBI" id="CHEBI:15378"/>
        <dbReference type="ChEBI" id="CHEBI:29101"/>
    </reaction>
</comment>
<evidence type="ECO:0000256" key="5">
    <source>
        <dbReference type="ARBA" id="ARBA00022692"/>
    </source>
</evidence>
<name>A0A1G9I8H5_9ACTN</name>
<feature type="transmembrane region" description="Helical" evidence="11">
    <location>
        <begin position="303"/>
        <end position="325"/>
    </location>
</feature>
<protein>
    <recommendedName>
        <fullName evidence="11">Na(+)/H(+) antiporter NhaA</fullName>
    </recommendedName>
    <alternativeName>
        <fullName evidence="11">Sodium/proton antiporter NhaA</fullName>
    </alternativeName>
</protein>
<organism evidence="12 13">
    <name type="scientific">Nonomuraea jiangxiensis</name>
    <dbReference type="NCBI Taxonomy" id="633440"/>
    <lineage>
        <taxon>Bacteria</taxon>
        <taxon>Bacillati</taxon>
        <taxon>Actinomycetota</taxon>
        <taxon>Actinomycetes</taxon>
        <taxon>Streptosporangiales</taxon>
        <taxon>Streptosporangiaceae</taxon>
        <taxon>Nonomuraea</taxon>
    </lineage>
</organism>
<dbReference type="HAMAP" id="MF_01844">
    <property type="entry name" value="NhaA"/>
    <property type="match status" value="1"/>
</dbReference>
<keyword evidence="2 11" id="KW-0813">Transport</keyword>